<dbReference type="Gene3D" id="3.20.20.70">
    <property type="entry name" value="Aldolase class I"/>
    <property type="match status" value="1"/>
</dbReference>
<reference evidence="8 9" key="1">
    <citation type="submission" date="2022-01" db="EMBL/GenBank/DDBJ databases">
        <title>Desulfofustis limnae sp. nov., a novel mesophilic sulfate-reducing bacterium isolated from marsh soil.</title>
        <authorList>
            <person name="Watanabe M."/>
            <person name="Takahashi A."/>
            <person name="Kojima H."/>
            <person name="Fukui M."/>
        </authorList>
    </citation>
    <scope>NUCLEOTIDE SEQUENCE [LARGE SCALE GENOMIC DNA]</scope>
    <source>
        <strain evidence="8 9">PPLL</strain>
    </source>
</reference>
<protein>
    <recommendedName>
        <fullName evidence="6">Aminodeoxyfutalosine synthase</fullName>
        <shortName evidence="6">AFL synthase</shortName>
        <shortName evidence="6">Aminofutalosine synthase</shortName>
        <ecNumber evidence="6">2.5.1.120</ecNumber>
    </recommendedName>
    <alternativeName>
        <fullName evidence="6">Menaquinone biosynthetic enzyme MqnE</fullName>
    </alternativeName>
</protein>
<dbReference type="HAMAP" id="MF_00993">
    <property type="entry name" value="MqnE"/>
    <property type="match status" value="1"/>
</dbReference>
<dbReference type="CDD" id="cd01335">
    <property type="entry name" value="Radical_SAM"/>
    <property type="match status" value="1"/>
</dbReference>
<dbReference type="SFLD" id="SFLDS00029">
    <property type="entry name" value="Radical_SAM"/>
    <property type="match status" value="1"/>
</dbReference>
<dbReference type="InterPro" id="IPR058240">
    <property type="entry name" value="rSAM_sf"/>
</dbReference>
<evidence type="ECO:0000256" key="6">
    <source>
        <dbReference type="HAMAP-Rule" id="MF_00993"/>
    </source>
</evidence>
<dbReference type="InterPro" id="IPR020050">
    <property type="entry name" value="FO_synthase_su2"/>
</dbReference>
<evidence type="ECO:0000313" key="9">
    <source>
        <dbReference type="Proteomes" id="UP000830055"/>
    </source>
</evidence>
<dbReference type="EMBL" id="AP025516">
    <property type="protein sequence ID" value="BDD87035.1"/>
    <property type="molecule type" value="Genomic_DNA"/>
</dbReference>
<keyword evidence="3 6" id="KW-0479">Metal-binding</keyword>
<evidence type="ECO:0000313" key="8">
    <source>
        <dbReference type="EMBL" id="BDD87035.1"/>
    </source>
</evidence>
<dbReference type="SFLD" id="SFLDG01082">
    <property type="entry name" value="B12-binding_domain_containing"/>
    <property type="match status" value="1"/>
</dbReference>
<keyword evidence="6" id="KW-0808">Transferase</keyword>
<evidence type="ECO:0000256" key="3">
    <source>
        <dbReference type="ARBA" id="ARBA00022723"/>
    </source>
</evidence>
<dbReference type="NCBIfam" id="TIGR00423">
    <property type="entry name" value="CofH family radical SAM protein"/>
    <property type="match status" value="1"/>
</dbReference>
<dbReference type="PROSITE" id="PS51918">
    <property type="entry name" value="RADICAL_SAM"/>
    <property type="match status" value="1"/>
</dbReference>
<evidence type="ECO:0000256" key="4">
    <source>
        <dbReference type="ARBA" id="ARBA00023004"/>
    </source>
</evidence>
<name>A0ABN6M2E3_9BACT</name>
<dbReference type="EC" id="2.5.1.120" evidence="6"/>
<comment type="pathway">
    <text evidence="6">Quinol/quinone metabolism; menaquinone biosynthesis.</text>
</comment>
<feature type="binding site" evidence="6">
    <location>
        <position position="83"/>
    </location>
    <ligand>
        <name>[4Fe-4S] cluster</name>
        <dbReference type="ChEBI" id="CHEBI:49883"/>
        <note>4Fe-4S-S-AdoMet</note>
    </ligand>
</feature>
<dbReference type="SFLD" id="SFLDG01389">
    <property type="entry name" value="menaquinone_synthsis_involved"/>
    <property type="match status" value="1"/>
</dbReference>
<keyword evidence="1 6" id="KW-0004">4Fe-4S</keyword>
<dbReference type="SFLD" id="SFLDG01064">
    <property type="entry name" value="F420__menaquinone_cofactor_bio"/>
    <property type="match status" value="1"/>
</dbReference>
<dbReference type="InterPro" id="IPR045567">
    <property type="entry name" value="CofH/MnqC-like_C"/>
</dbReference>
<dbReference type="SFLD" id="SFLDF00342">
    <property type="entry name" value="cyclic_dehypoxanthine_futalosi"/>
    <property type="match status" value="1"/>
</dbReference>
<feature type="binding site" evidence="6">
    <location>
        <position position="90"/>
    </location>
    <ligand>
        <name>[4Fe-4S] cluster</name>
        <dbReference type="ChEBI" id="CHEBI:49883"/>
        <note>4Fe-4S-S-AdoMet</note>
    </ligand>
</feature>
<dbReference type="SMART" id="SM00729">
    <property type="entry name" value="Elp3"/>
    <property type="match status" value="1"/>
</dbReference>
<comment type="similarity">
    <text evidence="6">Belongs to the radical SAM superfamily. MqnE family.</text>
</comment>
<dbReference type="SUPFAM" id="SSF102114">
    <property type="entry name" value="Radical SAM enzymes"/>
    <property type="match status" value="1"/>
</dbReference>
<dbReference type="Proteomes" id="UP000830055">
    <property type="component" value="Chromosome"/>
</dbReference>
<feature type="domain" description="Radical SAM core" evidence="7">
    <location>
        <begin position="69"/>
        <end position="302"/>
    </location>
</feature>
<dbReference type="PANTHER" id="PTHR43076">
    <property type="entry name" value="FO SYNTHASE (COFH)"/>
    <property type="match status" value="1"/>
</dbReference>
<dbReference type="InterPro" id="IPR006638">
    <property type="entry name" value="Elp3/MiaA/NifB-like_rSAM"/>
</dbReference>
<dbReference type="InterPro" id="IPR007197">
    <property type="entry name" value="rSAM"/>
</dbReference>
<keyword evidence="5 6" id="KW-0411">Iron-sulfur</keyword>
<keyword evidence="2 6" id="KW-0949">S-adenosyl-L-methionine</keyword>
<evidence type="ECO:0000256" key="5">
    <source>
        <dbReference type="ARBA" id="ARBA00023014"/>
    </source>
</evidence>
<comment type="function">
    <text evidence="6">Radical SAM enzyme that catalyzes the addition of the adenosyl radical to the double bond of 3-[(1-carboxyvinyl)oxy]benzoate, leading to aminodeoxyfutalosine (AFL), a key intermediate in the formation of menaquinone (MK, vitamin K2) from chorismate.</text>
</comment>
<accession>A0ABN6M2E3</accession>
<dbReference type="InterPro" id="IPR034405">
    <property type="entry name" value="F420"/>
</dbReference>
<organism evidence="8 9">
    <name type="scientific">Desulfofustis limnaeus</name>
    <dbReference type="NCBI Taxonomy" id="2740163"/>
    <lineage>
        <taxon>Bacteria</taxon>
        <taxon>Pseudomonadati</taxon>
        <taxon>Thermodesulfobacteriota</taxon>
        <taxon>Desulfobulbia</taxon>
        <taxon>Desulfobulbales</taxon>
        <taxon>Desulfocapsaceae</taxon>
        <taxon>Desulfofustis</taxon>
    </lineage>
</organism>
<dbReference type="NCBIfam" id="TIGR03700">
    <property type="entry name" value="mena_SCO4494"/>
    <property type="match status" value="1"/>
</dbReference>
<dbReference type="PANTHER" id="PTHR43076:SF7">
    <property type="entry name" value="AMINODEOXYFUTALOSINE SYNTHASE"/>
    <property type="match status" value="1"/>
</dbReference>
<keyword evidence="9" id="KW-1185">Reference proteome</keyword>
<sequence length="384" mass="42585">MVQPVPGNRLFFVMDKRIEQAGLTGIHEKVRAGQRLDGDDAVRLYRCSDILAVGYLANLVRERINGDRAYFIYNQHINYSNICTNLCSFCAFGRKKGDALAYEMSVDEVREKVRARLDEPIVEIHMVGGIHPDKPFDYYLDLLRAIKEVRPEVHIQAFTCVEIAHLAALQGSTPEETLTVLRQAGLGSLPGGGAEVFSPRIREQTCKDKLPGDQWLEVAKTAHRLGLNTNATMLYGHLETIEERVEHLLALRQAQDETGGFLAFIPLAFHPRNTELSGLTGPTGMDDLKNIAVARLILDNFPHIKAYWVMIGPKLAQLALSFGADDMDGTVKEEVITHMAGAETDQAIGSTTLIELIREAGRVPVERTTLYETIAVHGVEAATR</sequence>
<dbReference type="SFLD" id="SFLDF00343">
    <property type="entry name" value="aminofutalosine_synthase_(mqnE"/>
    <property type="match status" value="1"/>
</dbReference>
<gene>
    <name evidence="6 8" type="primary">mqnE</name>
    <name evidence="8" type="ORF">DPPLL_14000</name>
</gene>
<evidence type="ECO:0000259" key="7">
    <source>
        <dbReference type="PROSITE" id="PS51918"/>
    </source>
</evidence>
<keyword evidence="6" id="KW-0474">Menaquinone biosynthesis</keyword>
<comment type="catalytic activity">
    <reaction evidence="6">
        <text>3-[(1-carboxyvinyl)-oxy]benzoate + S-adenosyl-L-methionine + H2O = 6-amino-6-deoxyfutalosine + hydrogencarbonate + L-methionine + H(+)</text>
        <dbReference type="Rhea" id="RHEA:33075"/>
        <dbReference type="ChEBI" id="CHEBI:15377"/>
        <dbReference type="ChEBI" id="CHEBI:15378"/>
        <dbReference type="ChEBI" id="CHEBI:17544"/>
        <dbReference type="ChEBI" id="CHEBI:57844"/>
        <dbReference type="ChEBI" id="CHEBI:59789"/>
        <dbReference type="ChEBI" id="CHEBI:64286"/>
        <dbReference type="ChEBI" id="CHEBI:76981"/>
        <dbReference type="EC" id="2.5.1.120"/>
    </reaction>
</comment>
<comment type="cofactor">
    <cofactor evidence="6">
        <name>[4Fe-4S] cluster</name>
        <dbReference type="ChEBI" id="CHEBI:49883"/>
    </cofactor>
    <text evidence="6">Binds 1 [4Fe-4S] cluster. The cluster is coordinated with 3 cysteines and an exchangeable S-adenosyl-L-methionine.</text>
</comment>
<keyword evidence="4 6" id="KW-0408">Iron</keyword>
<evidence type="ECO:0000256" key="1">
    <source>
        <dbReference type="ARBA" id="ARBA00022485"/>
    </source>
</evidence>
<evidence type="ECO:0000256" key="2">
    <source>
        <dbReference type="ARBA" id="ARBA00022691"/>
    </source>
</evidence>
<dbReference type="InterPro" id="IPR013785">
    <property type="entry name" value="Aldolase_TIM"/>
</dbReference>
<dbReference type="PIRSF" id="PIRSF004762">
    <property type="entry name" value="CHP00423"/>
    <property type="match status" value="1"/>
</dbReference>
<proteinExistence type="inferred from homology"/>
<dbReference type="Pfam" id="PF19288">
    <property type="entry name" value="CofH_C"/>
    <property type="match status" value="1"/>
</dbReference>
<feature type="binding site" evidence="6">
    <location>
        <position position="87"/>
    </location>
    <ligand>
        <name>[4Fe-4S] cluster</name>
        <dbReference type="ChEBI" id="CHEBI:49883"/>
        <note>4Fe-4S-S-AdoMet</note>
    </ligand>
</feature>
<dbReference type="Pfam" id="PF04055">
    <property type="entry name" value="Radical_SAM"/>
    <property type="match status" value="1"/>
</dbReference>
<dbReference type="InterPro" id="IPR022432">
    <property type="entry name" value="MqnE"/>
</dbReference>